<evidence type="ECO:0000313" key="2">
    <source>
        <dbReference type="Proteomes" id="UP001374584"/>
    </source>
</evidence>
<name>A0AAN9MNV8_PHACN</name>
<evidence type="ECO:0000313" key="1">
    <source>
        <dbReference type="EMBL" id="KAK7355588.1"/>
    </source>
</evidence>
<dbReference type="Proteomes" id="UP001374584">
    <property type="component" value="Unassembled WGS sequence"/>
</dbReference>
<dbReference type="AlphaFoldDB" id="A0AAN9MNV8"/>
<reference evidence="1 2" key="1">
    <citation type="submission" date="2024-01" db="EMBL/GenBank/DDBJ databases">
        <title>The genomes of 5 underutilized Papilionoideae crops provide insights into root nodulation and disease resistanc.</title>
        <authorList>
            <person name="Jiang F."/>
        </authorList>
    </citation>
    <scope>NUCLEOTIDE SEQUENCE [LARGE SCALE GENOMIC DNA]</scope>
    <source>
        <strain evidence="1">JINMINGXINNONG_FW02</strain>
        <tissue evidence="1">Leaves</tissue>
    </source>
</reference>
<dbReference type="EMBL" id="JAYMYR010000006">
    <property type="protein sequence ID" value="KAK7355588.1"/>
    <property type="molecule type" value="Genomic_DNA"/>
</dbReference>
<keyword evidence="2" id="KW-1185">Reference proteome</keyword>
<sequence>MALPRDFLDFAVRLYGICRMGFVVRPLGLCRKTSWAGICPETSRALLRDFLAFSRKFLGFISRLLVLCLKTSCILPREFLLFAPRFLGLFPKTSWLFPETLGFTPRLLGLCPETSWLSLRLPRFCLETSLALPRDFLCFAPQLPALYSKTSRALS</sequence>
<proteinExistence type="predicted"/>
<protein>
    <submittedName>
        <fullName evidence="1">Uncharacterized protein</fullName>
    </submittedName>
</protein>
<organism evidence="1 2">
    <name type="scientific">Phaseolus coccineus</name>
    <name type="common">Scarlet runner bean</name>
    <name type="synonym">Phaseolus multiflorus</name>
    <dbReference type="NCBI Taxonomy" id="3886"/>
    <lineage>
        <taxon>Eukaryota</taxon>
        <taxon>Viridiplantae</taxon>
        <taxon>Streptophyta</taxon>
        <taxon>Embryophyta</taxon>
        <taxon>Tracheophyta</taxon>
        <taxon>Spermatophyta</taxon>
        <taxon>Magnoliopsida</taxon>
        <taxon>eudicotyledons</taxon>
        <taxon>Gunneridae</taxon>
        <taxon>Pentapetalae</taxon>
        <taxon>rosids</taxon>
        <taxon>fabids</taxon>
        <taxon>Fabales</taxon>
        <taxon>Fabaceae</taxon>
        <taxon>Papilionoideae</taxon>
        <taxon>50 kb inversion clade</taxon>
        <taxon>NPAAA clade</taxon>
        <taxon>indigoferoid/millettioid clade</taxon>
        <taxon>Phaseoleae</taxon>
        <taxon>Phaseolus</taxon>
    </lineage>
</organism>
<accession>A0AAN9MNV8</accession>
<gene>
    <name evidence="1" type="ORF">VNO80_14848</name>
</gene>
<comment type="caution">
    <text evidence="1">The sequence shown here is derived from an EMBL/GenBank/DDBJ whole genome shotgun (WGS) entry which is preliminary data.</text>
</comment>